<evidence type="ECO:0000313" key="14">
    <source>
        <dbReference type="EMBL" id="KKY02170.1"/>
    </source>
</evidence>
<keyword evidence="7 9" id="KW-0269">Exonuclease</keyword>
<evidence type="ECO:0000256" key="7">
    <source>
        <dbReference type="ARBA" id="ARBA00022839"/>
    </source>
</evidence>
<feature type="binding site" evidence="12">
    <location>
        <position position="78"/>
    </location>
    <ligand>
        <name>Zn(2+)</name>
        <dbReference type="ChEBI" id="CHEBI:29105"/>
        <label>2</label>
        <note>catalytic</note>
    </ligand>
</feature>
<proteinExistence type="inferred from homology"/>
<dbReference type="CDD" id="cd07714">
    <property type="entry name" value="RNaseJ_MBL-fold"/>
    <property type="match status" value="1"/>
</dbReference>
<evidence type="ECO:0000256" key="8">
    <source>
        <dbReference type="ARBA" id="ARBA00022884"/>
    </source>
</evidence>
<keyword evidence="2 9" id="KW-0540">Nuclease</keyword>
<comment type="cofactor">
    <cofactor evidence="12">
        <name>Zn(2+)</name>
        <dbReference type="ChEBI" id="CHEBI:29105"/>
    </cofactor>
    <text evidence="12">Binds 2 Zn(2+) ions per subunit. It is not clear if Zn(2+) or Mg(2+) is physiologically important.</text>
</comment>
<comment type="function">
    <text evidence="9">An RNase that has 5'-3' exonuclease and possibly endonuclease activity. Involved in maturation of rRNA and in some organisms also mRNA maturation and/or decay.</text>
</comment>
<dbReference type="InterPro" id="IPR030854">
    <property type="entry name" value="RNase_J_bac"/>
</dbReference>
<feature type="binding site" evidence="12">
    <location>
        <position position="444"/>
    </location>
    <ligand>
        <name>Ca(2+)</name>
        <dbReference type="ChEBI" id="CHEBI:29108"/>
    </ligand>
</feature>
<feature type="binding site" evidence="12">
    <location>
        <position position="51"/>
    </location>
    <ligand>
        <name>Ca(2+)</name>
        <dbReference type="ChEBI" id="CHEBI:29108"/>
    </ligand>
</feature>
<dbReference type="Gene3D" id="3.10.20.580">
    <property type="match status" value="1"/>
</dbReference>
<keyword evidence="3 12" id="KW-0479">Metal-binding</keyword>
<evidence type="ECO:0000256" key="11">
    <source>
        <dbReference type="PIRSR" id="PIRSR004803-2"/>
    </source>
</evidence>
<evidence type="ECO:0000256" key="10">
    <source>
        <dbReference type="PIRSR" id="PIRSR004803-1"/>
    </source>
</evidence>
<evidence type="ECO:0000256" key="5">
    <source>
        <dbReference type="ARBA" id="ARBA00022801"/>
    </source>
</evidence>
<dbReference type="HAMAP" id="MF_01491">
    <property type="entry name" value="RNase_J_bact"/>
    <property type="match status" value="1"/>
</dbReference>
<keyword evidence="1 9" id="KW-0963">Cytoplasm</keyword>
<feature type="active site" description="Proton donor" evidence="10">
    <location>
        <position position="196"/>
    </location>
</feature>
<evidence type="ECO:0000256" key="3">
    <source>
        <dbReference type="ARBA" id="ARBA00022723"/>
    </source>
</evidence>
<reference evidence="14 15" key="1">
    <citation type="submission" date="2015-04" db="EMBL/GenBank/DDBJ databases">
        <title>Microcin producing Clostridium sp. JC272T.</title>
        <authorList>
            <person name="Jyothsna T."/>
            <person name="Sasikala C."/>
            <person name="Ramana C."/>
        </authorList>
    </citation>
    <scope>NUCLEOTIDE SEQUENCE [LARGE SCALE GENOMIC DNA]</scope>
    <source>
        <strain evidence="14 15">JC272</strain>
    </source>
</reference>
<evidence type="ECO:0000256" key="9">
    <source>
        <dbReference type="HAMAP-Rule" id="MF_01491"/>
    </source>
</evidence>
<feature type="binding site" evidence="12">
    <location>
        <position position="391"/>
    </location>
    <ligand>
        <name>Zn(2+)</name>
        <dbReference type="ChEBI" id="CHEBI:29105"/>
        <label>1</label>
        <note>catalytic</note>
    </ligand>
</feature>
<feature type="binding site" evidence="12">
    <location>
        <position position="79"/>
    </location>
    <ligand>
        <name>Zn(2+)</name>
        <dbReference type="ChEBI" id="CHEBI:29105"/>
        <label>2</label>
        <note>catalytic</note>
    </ligand>
</feature>
<dbReference type="Pfam" id="PF22505">
    <property type="entry name" value="RNase_J_b_CASP"/>
    <property type="match status" value="1"/>
</dbReference>
<evidence type="ECO:0000313" key="15">
    <source>
        <dbReference type="Proteomes" id="UP000034407"/>
    </source>
</evidence>
<dbReference type="SUPFAM" id="SSF56281">
    <property type="entry name" value="Metallo-hydrolase/oxidoreductase"/>
    <property type="match status" value="1"/>
</dbReference>
<feature type="active site" description="Proton acceptor" evidence="10">
    <location>
        <position position="369"/>
    </location>
</feature>
<dbReference type="PANTHER" id="PTHR43694:SF1">
    <property type="entry name" value="RIBONUCLEASE J"/>
    <property type="match status" value="1"/>
</dbReference>
<keyword evidence="5 9" id="KW-0378">Hydrolase</keyword>
<evidence type="ECO:0000256" key="12">
    <source>
        <dbReference type="PIRSR" id="PIRSR004803-3"/>
    </source>
</evidence>
<dbReference type="Proteomes" id="UP000034407">
    <property type="component" value="Unassembled WGS sequence"/>
</dbReference>
<feature type="binding site" evidence="11">
    <location>
        <begin position="233"/>
        <end position="235"/>
    </location>
    <ligand>
        <name>substrate</name>
    </ligand>
</feature>
<evidence type="ECO:0000256" key="4">
    <source>
        <dbReference type="ARBA" id="ARBA00022759"/>
    </source>
</evidence>
<dbReference type="GO" id="GO:0008270">
    <property type="term" value="F:zinc ion binding"/>
    <property type="evidence" value="ECO:0007669"/>
    <property type="project" value="InterPro"/>
</dbReference>
<feature type="binding site" evidence="9 11">
    <location>
        <begin position="365"/>
        <end position="369"/>
    </location>
    <ligand>
        <name>substrate</name>
    </ligand>
</feature>
<organism evidence="14 15">
    <name type="scientific">Paraclostridium benzoelyticum</name>
    <dbReference type="NCBI Taxonomy" id="1629550"/>
    <lineage>
        <taxon>Bacteria</taxon>
        <taxon>Bacillati</taxon>
        <taxon>Bacillota</taxon>
        <taxon>Clostridia</taxon>
        <taxon>Peptostreptococcales</taxon>
        <taxon>Peptostreptococcaceae</taxon>
        <taxon>Paraclostridium</taxon>
    </lineage>
</organism>
<evidence type="ECO:0000256" key="2">
    <source>
        <dbReference type="ARBA" id="ARBA00022722"/>
    </source>
</evidence>
<dbReference type="EMBL" id="LBBT01000108">
    <property type="protein sequence ID" value="KKY02170.1"/>
    <property type="molecule type" value="Genomic_DNA"/>
</dbReference>
<dbReference type="Pfam" id="PF17770">
    <property type="entry name" value="RNase_J_C"/>
    <property type="match status" value="1"/>
</dbReference>
<evidence type="ECO:0000256" key="1">
    <source>
        <dbReference type="ARBA" id="ARBA00022490"/>
    </source>
</evidence>
<keyword evidence="15" id="KW-1185">Reference proteome</keyword>
<comment type="subunit">
    <text evidence="9">Homodimer, may be a subunit of the RNA degradosome.</text>
</comment>
<dbReference type="PATRIC" id="fig|1629550.3.peg.427"/>
<dbReference type="PIRSF" id="PIRSF004803">
    <property type="entry name" value="RnjA"/>
    <property type="match status" value="1"/>
</dbReference>
<keyword evidence="9" id="KW-0698">rRNA processing</keyword>
<comment type="caution">
    <text evidence="14">The sequence shown here is derived from an EMBL/GenBank/DDBJ whole genome shotgun (WGS) entry which is preliminary data.</text>
</comment>
<comment type="cofactor">
    <cofactor evidence="12">
        <name>Ca(2+)</name>
        <dbReference type="ChEBI" id="CHEBI:29108"/>
    </cofactor>
    <text evidence="12">Binds 1 Ca(2+) cation per subunit. Seen in 1 crystal structure, it is not clear if it is physiologically important.</text>
</comment>
<sequence length="556" mass="61501">MNLKKMNKIKVIPLGGLGEIGKNITAIEYGDEIIVIDCGLAFPSAEMHGVDFLIPDISYLKQNHKKVKAIVLTHGHEDHIGAIPYVLKHINVPIYGTKFTLKLVKSRLEERNIVSDCILNEVKVGEMVVTNNFSVEFIRTCHSIADACALAITTPEGVIVHTGDFKIDHTPVDGELINLNRLAELGSQGVLLMMADSTNVERDGFTISEKEIGKNLDMLFSKANGRVIVASFASNIHRIQQIINASVLYNRKIVFSGRSMERVSKIAIESGYLDVAEDSIINIHDIKNFNESEITIITTGSQGEPMSALSRIANAEHKHIKIKENDFIIISASPIPGNERATSKLIDKLLNAGAEVIYNEIEEVHVSGHACKEELKLIHRLVKPKFFMPVHGEYRHLVEHKLLAQELGMQPENIFLMETGRVLELTSNSGEVLGKVNCGSVIVDGKGVGDVGNIVLADRERLGSDGVITVVVTIDSSEFKLLAGPDILTRGFVYVRESEALIKELRKVAKIEIENCLDNNIKDWNTIKFNIKSALGKNIYNKVKRTPTILPVIMEI</sequence>
<keyword evidence="4 9" id="KW-0255">Endonuclease</keyword>
<keyword evidence="12" id="KW-0106">Calcium</keyword>
<dbReference type="InterPro" id="IPR001279">
    <property type="entry name" value="Metallo-B-lactamas"/>
</dbReference>
<dbReference type="InterPro" id="IPR041636">
    <property type="entry name" value="RNase_J_C"/>
</dbReference>
<dbReference type="RefSeq" id="WP_046822287.1">
    <property type="nucleotide sequence ID" value="NZ_LBBT01000108.1"/>
</dbReference>
<feature type="binding site" evidence="12">
    <location>
        <position position="74"/>
    </location>
    <ligand>
        <name>Zn(2+)</name>
        <dbReference type="ChEBI" id="CHEBI:29105"/>
        <label>1</label>
        <note>catalytic</note>
    </ligand>
</feature>
<dbReference type="InterPro" id="IPR004613">
    <property type="entry name" value="RNase_J"/>
</dbReference>
<keyword evidence="6 12" id="KW-0862">Zinc</keyword>
<dbReference type="AlphaFoldDB" id="A0A0M3DHT5"/>
<name>A0A0M3DHT5_9FIRM</name>
<dbReference type="GO" id="GO:0004521">
    <property type="term" value="F:RNA endonuclease activity"/>
    <property type="evidence" value="ECO:0007669"/>
    <property type="project" value="UniProtKB-UniRule"/>
</dbReference>
<dbReference type="EC" id="3.1.-.-" evidence="9"/>
<feature type="domain" description="Metallo-beta-lactamase" evidence="13">
    <location>
        <begin position="21"/>
        <end position="216"/>
    </location>
</feature>
<feature type="binding site" evidence="12">
    <location>
        <position position="164"/>
    </location>
    <ligand>
        <name>Zn(2+)</name>
        <dbReference type="ChEBI" id="CHEBI:29105"/>
        <label>2</label>
        <note>catalytic</note>
    </ligand>
</feature>
<dbReference type="Pfam" id="PF07521">
    <property type="entry name" value="RMMBL"/>
    <property type="match status" value="1"/>
</dbReference>
<dbReference type="Gene3D" id="3.40.50.10710">
    <property type="entry name" value="Metallo-hydrolase/oxidoreductase"/>
    <property type="match status" value="1"/>
</dbReference>
<dbReference type="PANTHER" id="PTHR43694">
    <property type="entry name" value="RIBONUCLEASE J"/>
    <property type="match status" value="1"/>
</dbReference>
<feature type="binding site" evidence="12">
    <location>
        <position position="142"/>
    </location>
    <ligand>
        <name>Zn(2+)</name>
        <dbReference type="ChEBI" id="CHEBI:29105"/>
        <label>1</label>
        <note>catalytic</note>
    </ligand>
</feature>
<dbReference type="GO" id="GO:0004534">
    <property type="term" value="F:5'-3' RNA exonuclease activity"/>
    <property type="evidence" value="ECO:0007669"/>
    <property type="project" value="UniProtKB-UniRule"/>
</dbReference>
<accession>A0A0M3DHT5</accession>
<feature type="binding site" evidence="12">
    <location>
        <position position="49"/>
    </location>
    <ligand>
        <name>Ca(2+)</name>
        <dbReference type="ChEBI" id="CHEBI:29108"/>
    </ligand>
</feature>
<dbReference type="OrthoDB" id="9758375at2"/>
<dbReference type="GO" id="GO:0006364">
    <property type="term" value="P:rRNA processing"/>
    <property type="evidence" value="ECO:0007669"/>
    <property type="project" value="UniProtKB-UniRule"/>
</dbReference>
<dbReference type="NCBIfam" id="TIGR00649">
    <property type="entry name" value="MG423"/>
    <property type="match status" value="1"/>
</dbReference>
<dbReference type="InterPro" id="IPR042173">
    <property type="entry name" value="RNase_J_2"/>
</dbReference>
<dbReference type="InterPro" id="IPR055132">
    <property type="entry name" value="RNase_J_b_CASP"/>
</dbReference>
<dbReference type="InterPro" id="IPR011108">
    <property type="entry name" value="RMMBL"/>
</dbReference>
<dbReference type="GO" id="GO:0005737">
    <property type="term" value="C:cytoplasm"/>
    <property type="evidence" value="ECO:0007669"/>
    <property type="project" value="UniProtKB-SubCell"/>
</dbReference>
<protein>
    <recommendedName>
        <fullName evidence="9">Ribonuclease J</fullName>
        <shortName evidence="9">RNase J</shortName>
        <ecNumber evidence="9">3.1.-.-</ecNumber>
    </recommendedName>
</protein>
<dbReference type="Gene3D" id="3.60.15.10">
    <property type="entry name" value="Ribonuclease Z/Hydroxyacylglutathione hydrolase-like"/>
    <property type="match status" value="1"/>
</dbReference>
<comment type="subcellular location">
    <subcellularLocation>
        <location evidence="9">Cytoplasm</location>
    </subcellularLocation>
</comment>
<dbReference type="Pfam" id="PF00753">
    <property type="entry name" value="Lactamase_B"/>
    <property type="match status" value="1"/>
</dbReference>
<evidence type="ECO:0000256" key="6">
    <source>
        <dbReference type="ARBA" id="ARBA00022833"/>
    </source>
</evidence>
<comment type="similarity">
    <text evidence="9">Belongs to the metallo-beta-lactamase superfamily. RNA-metabolizing metallo-beta-lactamase-like family. Bacterial RNase J subfamily.</text>
</comment>
<evidence type="ECO:0000259" key="13">
    <source>
        <dbReference type="SMART" id="SM00849"/>
    </source>
</evidence>
<dbReference type="InterPro" id="IPR036866">
    <property type="entry name" value="RibonucZ/Hydroxyglut_hydro"/>
</dbReference>
<gene>
    <name evidence="9" type="primary">rnj</name>
    <name evidence="14" type="ORF">VN21_04755</name>
</gene>
<dbReference type="SMART" id="SM00849">
    <property type="entry name" value="Lactamase_B"/>
    <property type="match status" value="1"/>
</dbReference>
<dbReference type="GO" id="GO:0003723">
    <property type="term" value="F:RNA binding"/>
    <property type="evidence" value="ECO:0007669"/>
    <property type="project" value="UniProtKB-UniRule"/>
</dbReference>
<keyword evidence="8 9" id="KW-0694">RNA-binding</keyword>
<feature type="binding site" evidence="12">
    <location>
        <position position="76"/>
    </location>
    <ligand>
        <name>Zn(2+)</name>
        <dbReference type="ChEBI" id="CHEBI:29105"/>
        <label>1</label>
        <note>catalytic</note>
    </ligand>
</feature>